<sequence length="30" mass="3217">MPGMYVEPSPEKCAGSQCSLRLNRVGGMFA</sequence>
<evidence type="ECO:0000313" key="1">
    <source>
        <dbReference type="EMBL" id="CFE86767.1"/>
    </source>
</evidence>
<evidence type="ECO:0000313" key="6">
    <source>
        <dbReference type="Proteomes" id="UP000048600"/>
    </source>
</evidence>
<dbReference type="Proteomes" id="UP000046947">
    <property type="component" value="Unassembled WGS sequence"/>
</dbReference>
<evidence type="ECO:0000313" key="3">
    <source>
        <dbReference type="EMBL" id="COX95013.1"/>
    </source>
</evidence>
<reference evidence="4 5" key="1">
    <citation type="submission" date="2015-03" db="EMBL/GenBank/DDBJ databases">
        <authorList>
            <consortium name="Pathogen Informatics"/>
        </authorList>
    </citation>
    <scope>NUCLEOTIDE SEQUENCE [LARGE SCALE GENOMIC DNA]</scope>
    <source>
        <strain evidence="1 5">H09601792</strain>
        <strain evidence="3 4">M09401471</strain>
        <strain evidence="2 6">P00601463</strain>
    </source>
</reference>
<dbReference type="Proteomes" id="UP000044938">
    <property type="component" value="Unassembled WGS sequence"/>
</dbReference>
<dbReference type="AlphaFoldDB" id="A0A655JU62"/>
<dbReference type="EMBL" id="CSAJ01001403">
    <property type="protein sequence ID" value="COX95013.1"/>
    <property type="molecule type" value="Genomic_DNA"/>
</dbReference>
<proteinExistence type="predicted"/>
<dbReference type="Proteomes" id="UP000048600">
    <property type="component" value="Unassembled WGS sequence"/>
</dbReference>
<organism evidence="3 4">
    <name type="scientific">Mycobacterium tuberculosis</name>
    <dbReference type="NCBI Taxonomy" id="1773"/>
    <lineage>
        <taxon>Bacteria</taxon>
        <taxon>Bacillati</taxon>
        <taxon>Actinomycetota</taxon>
        <taxon>Actinomycetes</taxon>
        <taxon>Mycobacteriales</taxon>
        <taxon>Mycobacteriaceae</taxon>
        <taxon>Mycobacterium</taxon>
        <taxon>Mycobacterium tuberculosis complex</taxon>
    </lineage>
</organism>
<protein>
    <submittedName>
        <fullName evidence="3">Uncharacterized protein</fullName>
    </submittedName>
</protein>
<accession>A0A655JU62</accession>
<name>A0A655JU62_MYCTX</name>
<dbReference type="EMBL" id="CHKL01000264">
    <property type="protein sequence ID" value="COW38088.1"/>
    <property type="molecule type" value="Genomic_DNA"/>
</dbReference>
<evidence type="ECO:0000313" key="5">
    <source>
        <dbReference type="Proteomes" id="UP000046947"/>
    </source>
</evidence>
<evidence type="ECO:0000313" key="2">
    <source>
        <dbReference type="EMBL" id="COW38088.1"/>
    </source>
</evidence>
<dbReference type="EMBL" id="CFOH01001514">
    <property type="protein sequence ID" value="CFE86767.1"/>
    <property type="molecule type" value="Genomic_DNA"/>
</dbReference>
<gene>
    <name evidence="1" type="ORF">ERS007688_04610</name>
    <name evidence="3" type="ORF">ERS007720_05030</name>
    <name evidence="2" type="ORF">ERS007741_02362</name>
</gene>
<evidence type="ECO:0000313" key="4">
    <source>
        <dbReference type="Proteomes" id="UP000044938"/>
    </source>
</evidence>